<organism evidence="1 2">
    <name type="scientific">Yarrowia lipolytica</name>
    <name type="common">Candida lipolytica</name>
    <dbReference type="NCBI Taxonomy" id="4952"/>
    <lineage>
        <taxon>Eukaryota</taxon>
        <taxon>Fungi</taxon>
        <taxon>Dikarya</taxon>
        <taxon>Ascomycota</taxon>
        <taxon>Saccharomycotina</taxon>
        <taxon>Dipodascomycetes</taxon>
        <taxon>Dipodascales</taxon>
        <taxon>Dipodascales incertae sedis</taxon>
        <taxon>Yarrowia</taxon>
    </lineage>
</organism>
<dbReference type="RefSeq" id="XP_068138894.1">
    <property type="nucleotide sequence ID" value="XM_068282793.1"/>
</dbReference>
<dbReference type="Proteomes" id="UP000182444">
    <property type="component" value="Chromosome 1D"/>
</dbReference>
<accession>A0A1D8NFF7</accession>
<evidence type="ECO:0000313" key="2">
    <source>
        <dbReference type="Proteomes" id="UP000182444"/>
    </source>
</evidence>
<gene>
    <name evidence="1" type="ORF">YALI1_D26030g</name>
</gene>
<evidence type="ECO:0000313" key="1">
    <source>
        <dbReference type="EMBL" id="AOW04370.1"/>
    </source>
</evidence>
<dbReference type="EMBL" id="CP017556">
    <property type="protein sequence ID" value="AOW04370.1"/>
    <property type="molecule type" value="Genomic_DNA"/>
</dbReference>
<reference evidence="1 2" key="1">
    <citation type="journal article" date="2016" name="PLoS ONE">
        <title>Sequence Assembly of Yarrowia lipolytica Strain W29/CLIB89 Shows Transposable Element Diversity.</title>
        <authorList>
            <person name="Magnan C."/>
            <person name="Yu J."/>
            <person name="Chang I."/>
            <person name="Jahn E."/>
            <person name="Kanomata Y."/>
            <person name="Wu J."/>
            <person name="Zeller M."/>
            <person name="Oakes M."/>
            <person name="Baldi P."/>
            <person name="Sandmeyer S."/>
        </authorList>
    </citation>
    <scope>NUCLEOTIDE SEQUENCE [LARGE SCALE GENOMIC DNA]</scope>
    <source>
        <strain evidence="2">CLIB89(W29)</strain>
    </source>
</reference>
<protein>
    <submittedName>
        <fullName evidence="1">Uncharacterized protein</fullName>
    </submittedName>
</protein>
<name>A0A1D8NFF7_YARLL</name>
<dbReference type="GeneID" id="94583406"/>
<dbReference type="VEuPathDB" id="FungiDB:YALI1_D26030g"/>
<dbReference type="AlphaFoldDB" id="A0A1D8NFF7"/>
<proteinExistence type="predicted"/>
<sequence length="98" mass="11402">MKKNRLIGMTNRDHKKSNIIQTISGKCQIDPLIQELTSCVPWSRNESHGKVRMQRCRTHQCSHEYSYSVLTCTRTFILSIYPSKLTQTGMKIDLESDR</sequence>